<name>A0ABU5Y778_9MYCO</name>
<protein>
    <recommendedName>
        <fullName evidence="3">PE-PGRS family protein</fullName>
    </recommendedName>
</protein>
<accession>A0ABU5Y778</accession>
<gene>
    <name evidence="1" type="ORF">KV113_26745</name>
</gene>
<evidence type="ECO:0000313" key="2">
    <source>
        <dbReference type="Proteomes" id="UP001298593"/>
    </source>
</evidence>
<feature type="non-terminal residue" evidence="1">
    <location>
        <position position="208"/>
    </location>
</feature>
<dbReference type="RefSeq" id="WP_329780595.1">
    <property type="nucleotide sequence ID" value="NZ_JAYJJU010000059.1"/>
</dbReference>
<dbReference type="EMBL" id="JAYJJU010000059">
    <property type="protein sequence ID" value="MEB3035141.1"/>
    <property type="molecule type" value="Genomic_DNA"/>
</dbReference>
<comment type="caution">
    <text evidence="1">The sequence shown here is derived from an EMBL/GenBank/DDBJ whole genome shotgun (WGS) entry which is preliminary data.</text>
</comment>
<dbReference type="Proteomes" id="UP001298593">
    <property type="component" value="Unassembled WGS sequence"/>
</dbReference>
<evidence type="ECO:0008006" key="3">
    <source>
        <dbReference type="Google" id="ProtNLM"/>
    </source>
</evidence>
<sequence length="208" mass="21549">MARHAARKNSRPRRALGAVAAFGTFAAPATVAAPAAHADGFEELLDLTLADLADATDPGPGVGIDISEMFGDLGLAGLDAGSGLGGLDVIFADLPGAAAGTDWLSDVYLFGDLPGSAAGGGTDFLSDAYTALYNALSNTISPIFQTVFGPIGQIIFPINPDLTPGYDWSADPFAGLGQYLSIFETQMHDLFHDGAQDFIINNQSWLDP</sequence>
<keyword evidence="2" id="KW-1185">Reference proteome</keyword>
<evidence type="ECO:0000313" key="1">
    <source>
        <dbReference type="EMBL" id="MEB3035141.1"/>
    </source>
</evidence>
<organism evidence="1 2">
    <name type="scientific">[Mycobacterium] nativiensis</name>
    <dbReference type="NCBI Taxonomy" id="2855503"/>
    <lineage>
        <taxon>Bacteria</taxon>
        <taxon>Bacillati</taxon>
        <taxon>Actinomycetota</taxon>
        <taxon>Actinomycetes</taxon>
        <taxon>Mycobacteriales</taxon>
        <taxon>Mycobacteriaceae</taxon>
        <taxon>Mycolicibacter</taxon>
    </lineage>
</organism>
<proteinExistence type="predicted"/>
<reference evidence="1 2" key="1">
    <citation type="submission" date="2023-12" db="EMBL/GenBank/DDBJ databases">
        <title>Description of new species of Mycobacterium terrae complex isolated from sewage at the Sao Paulo Zoological Park Foundation in Brazil.</title>
        <authorList>
            <person name="Romagnoli C.L."/>
            <person name="Conceicao E.C."/>
            <person name="Machado E."/>
            <person name="Barreto L.B.P.F."/>
            <person name="Sharma A."/>
            <person name="Silva N.M."/>
            <person name="Marques L.E."/>
            <person name="Juliana M.A."/>
            <person name="Lourenco M.C.S."/>
            <person name="Digiampietri L.A."/>
            <person name="Suffys P.N."/>
            <person name="Viana-Niero C."/>
        </authorList>
    </citation>
    <scope>NUCLEOTIDE SEQUENCE [LARGE SCALE GENOMIC DNA]</scope>
    <source>
        <strain evidence="1 2">MYC340</strain>
    </source>
</reference>